<dbReference type="Pfam" id="PF04126">
    <property type="entry name" value="Cyclophil_like"/>
    <property type="match status" value="1"/>
</dbReference>
<dbReference type="Proteomes" id="UP000011744">
    <property type="component" value="Unassembled WGS sequence"/>
</dbReference>
<dbReference type="EMBL" id="AONQ01000002">
    <property type="protein sequence ID" value="EME71787.1"/>
    <property type="molecule type" value="Genomic_DNA"/>
</dbReference>
<evidence type="ECO:0000313" key="3">
    <source>
        <dbReference type="Proteomes" id="UP000011744"/>
    </source>
</evidence>
<dbReference type="OrthoDB" id="7061637at2"/>
<feature type="domain" description="Cyclophilin TM1367-like" evidence="1">
    <location>
        <begin position="3"/>
        <end position="121"/>
    </location>
</feature>
<dbReference type="eggNOG" id="COG2164">
    <property type="taxonomic scope" value="Bacteria"/>
</dbReference>
<evidence type="ECO:0000313" key="2">
    <source>
        <dbReference type="EMBL" id="EME71787.1"/>
    </source>
</evidence>
<proteinExistence type="predicted"/>
<dbReference type="InterPro" id="IPR025658">
    <property type="entry name" value="Cyclophilin_TM1367"/>
</dbReference>
<dbReference type="AlphaFoldDB" id="M2ZWJ1"/>
<dbReference type="PATRIC" id="fig|1244869.3.peg.195"/>
<keyword evidence="3" id="KW-1185">Reference proteome</keyword>
<accession>M2ZWJ1</accession>
<evidence type="ECO:0000259" key="1">
    <source>
        <dbReference type="Pfam" id="PF04126"/>
    </source>
</evidence>
<name>M2ZWJ1_9PROT</name>
<dbReference type="RefSeq" id="WP_008613312.1">
    <property type="nucleotide sequence ID" value="NZ_AONQ01000002.1"/>
</dbReference>
<dbReference type="InterPro" id="IPR029000">
    <property type="entry name" value="Cyclophilin-like_dom_sf"/>
</dbReference>
<gene>
    <name evidence="2" type="ORF">H261_01022</name>
</gene>
<dbReference type="Gene3D" id="2.40.100.20">
    <property type="match status" value="1"/>
</dbReference>
<sequence length="126" mass="13465">MRKLKISIGHHVLHVDLYDTATADAVLAAVPFDARAATWQGEVYFQAPVHADREDDARDVVEAGELAFRHEGESIVIGYGPTPCSEGDEIRLAVPANIFGRTADPLAFLAGIEAGALVRIEAAVAE</sequence>
<protein>
    <recommendedName>
        <fullName evidence="1">Cyclophilin TM1367-like domain-containing protein</fullName>
    </recommendedName>
</protein>
<dbReference type="SUPFAM" id="SSF50891">
    <property type="entry name" value="Cyclophilin-like"/>
    <property type="match status" value="1"/>
</dbReference>
<comment type="caution">
    <text evidence="2">The sequence shown here is derived from an EMBL/GenBank/DDBJ whole genome shotgun (WGS) entry which is preliminary data.</text>
</comment>
<reference evidence="2 3" key="1">
    <citation type="journal article" date="2014" name="Genome Announc.">
        <title>Draft Genome Sequence of Magnetospirillum sp. Strain SO-1, a Freshwater Magnetotactic Bacterium Isolated from the Ol'khovka River, Russia.</title>
        <authorList>
            <person name="Grouzdev D.S."/>
            <person name="Dziuba M.V."/>
            <person name="Sukhacheva M.S."/>
            <person name="Mardanov A.V."/>
            <person name="Beletskiy A.V."/>
            <person name="Kuznetsov B.B."/>
            <person name="Skryabin K.G."/>
        </authorList>
    </citation>
    <scope>NUCLEOTIDE SEQUENCE [LARGE SCALE GENOMIC DNA]</scope>
    <source>
        <strain evidence="2 3">SO-1</strain>
    </source>
</reference>
<organism evidence="2 3">
    <name type="scientific">Paramagnetospirillum caucaseum</name>
    <dbReference type="NCBI Taxonomy" id="1244869"/>
    <lineage>
        <taxon>Bacteria</taxon>
        <taxon>Pseudomonadati</taxon>
        <taxon>Pseudomonadota</taxon>
        <taxon>Alphaproteobacteria</taxon>
        <taxon>Rhodospirillales</taxon>
        <taxon>Magnetospirillaceae</taxon>
        <taxon>Paramagnetospirillum</taxon>
    </lineage>
</organism>
<dbReference type="STRING" id="1244869.H261_01022"/>